<evidence type="ECO:0000313" key="2">
    <source>
        <dbReference type="Proteomes" id="UP000321204"/>
    </source>
</evidence>
<proteinExistence type="predicted"/>
<dbReference type="AlphaFoldDB" id="A0A5B8UKF3"/>
<keyword evidence="2" id="KW-1185">Reference proteome</keyword>
<evidence type="ECO:0000313" key="1">
    <source>
        <dbReference type="EMBL" id="QEC56495.1"/>
    </source>
</evidence>
<dbReference type="RefSeq" id="WP_146787335.1">
    <property type="nucleotide sequence ID" value="NZ_BAABIO010000001.1"/>
</dbReference>
<accession>A0A5B8UKF3</accession>
<sequence length="88" mass="9655">MPNKFDKLVNEAARRTDAEFSNQFTSLTRLTDDDTEKLINDTGISKEDLAKVLKEVKDATASNEQKAAAIQNINNGVSALVAIAKKFL</sequence>
<dbReference type="EMBL" id="CP042433">
    <property type="protein sequence ID" value="QEC56495.1"/>
    <property type="molecule type" value="Genomic_DNA"/>
</dbReference>
<reference evidence="1 2" key="1">
    <citation type="journal article" date="2015" name="Int. J. Syst. Evol. Microbiol.">
        <title>Flavisolibacter ginsenosidimutans sp. nov., with ginsenoside-converting activity isolated from soil used for cultivating ginseng.</title>
        <authorList>
            <person name="Zhao Y."/>
            <person name="Liu Q."/>
            <person name="Kang M.S."/>
            <person name="Jin F."/>
            <person name="Yu H."/>
            <person name="Im W.T."/>
        </authorList>
    </citation>
    <scope>NUCLEOTIDE SEQUENCE [LARGE SCALE GENOMIC DNA]</scope>
    <source>
        <strain evidence="1 2">Gsoil 636</strain>
    </source>
</reference>
<dbReference type="Proteomes" id="UP000321204">
    <property type="component" value="Chromosome"/>
</dbReference>
<dbReference type="KEGG" id="fgg:FSB75_11510"/>
<gene>
    <name evidence="1" type="ORF">FSB75_11510</name>
</gene>
<name>A0A5B8UKF3_9BACT</name>
<organism evidence="1 2">
    <name type="scientific">Flavisolibacter ginsenosidimutans</name>
    <dbReference type="NCBI Taxonomy" id="661481"/>
    <lineage>
        <taxon>Bacteria</taxon>
        <taxon>Pseudomonadati</taxon>
        <taxon>Bacteroidota</taxon>
        <taxon>Chitinophagia</taxon>
        <taxon>Chitinophagales</taxon>
        <taxon>Chitinophagaceae</taxon>
        <taxon>Flavisolibacter</taxon>
    </lineage>
</organism>
<protein>
    <submittedName>
        <fullName evidence="1">Uncharacterized protein</fullName>
    </submittedName>
</protein>
<dbReference type="OrthoDB" id="1495205at2"/>